<keyword evidence="1" id="KW-0812">Transmembrane</keyword>
<gene>
    <name evidence="2" type="ORF">C2G38_2086105</name>
</gene>
<reference evidence="2 3" key="1">
    <citation type="submission" date="2018-06" db="EMBL/GenBank/DDBJ databases">
        <title>Comparative genomics reveals the genomic features of Rhizophagus irregularis, R. cerebriforme, R. diaphanum and Gigaspora rosea, and their symbiotic lifestyle signature.</title>
        <authorList>
            <person name="Morin E."/>
            <person name="San Clemente H."/>
            <person name="Chen E.C.H."/>
            <person name="De La Providencia I."/>
            <person name="Hainaut M."/>
            <person name="Kuo A."/>
            <person name="Kohler A."/>
            <person name="Murat C."/>
            <person name="Tang N."/>
            <person name="Roy S."/>
            <person name="Loubradou J."/>
            <person name="Henrissat B."/>
            <person name="Grigoriev I.V."/>
            <person name="Corradi N."/>
            <person name="Roux C."/>
            <person name="Martin F.M."/>
        </authorList>
    </citation>
    <scope>NUCLEOTIDE SEQUENCE [LARGE SCALE GENOMIC DNA]</scope>
    <source>
        <strain evidence="2 3">DAOM 194757</strain>
    </source>
</reference>
<dbReference type="EMBL" id="QKWP01000547">
    <property type="protein sequence ID" value="RIB18300.1"/>
    <property type="molecule type" value="Genomic_DNA"/>
</dbReference>
<dbReference type="Proteomes" id="UP000266673">
    <property type="component" value="Unassembled WGS sequence"/>
</dbReference>
<evidence type="ECO:0000313" key="3">
    <source>
        <dbReference type="Proteomes" id="UP000266673"/>
    </source>
</evidence>
<sequence>MLTKKEFCFIIFFFRYFITLVLFSLDYIQLSCVLINSCIYYSIFPCFNYRLYWIF</sequence>
<keyword evidence="1" id="KW-1133">Transmembrane helix</keyword>
<name>A0A397V7D0_9GLOM</name>
<organism evidence="2 3">
    <name type="scientific">Gigaspora rosea</name>
    <dbReference type="NCBI Taxonomy" id="44941"/>
    <lineage>
        <taxon>Eukaryota</taxon>
        <taxon>Fungi</taxon>
        <taxon>Fungi incertae sedis</taxon>
        <taxon>Mucoromycota</taxon>
        <taxon>Glomeromycotina</taxon>
        <taxon>Glomeromycetes</taxon>
        <taxon>Diversisporales</taxon>
        <taxon>Gigasporaceae</taxon>
        <taxon>Gigaspora</taxon>
    </lineage>
</organism>
<protein>
    <submittedName>
        <fullName evidence="2">Uncharacterized protein</fullName>
    </submittedName>
</protein>
<evidence type="ECO:0000313" key="2">
    <source>
        <dbReference type="EMBL" id="RIB18300.1"/>
    </source>
</evidence>
<dbReference type="AlphaFoldDB" id="A0A397V7D0"/>
<comment type="caution">
    <text evidence="2">The sequence shown here is derived from an EMBL/GenBank/DDBJ whole genome shotgun (WGS) entry which is preliminary data.</text>
</comment>
<feature type="transmembrane region" description="Helical" evidence="1">
    <location>
        <begin position="34"/>
        <end position="53"/>
    </location>
</feature>
<evidence type="ECO:0000256" key="1">
    <source>
        <dbReference type="SAM" id="Phobius"/>
    </source>
</evidence>
<keyword evidence="1" id="KW-0472">Membrane</keyword>
<accession>A0A397V7D0</accession>
<proteinExistence type="predicted"/>
<keyword evidence="3" id="KW-1185">Reference proteome</keyword>
<feature type="transmembrane region" description="Helical" evidence="1">
    <location>
        <begin position="7"/>
        <end position="28"/>
    </location>
</feature>